<name>A0A835FX76_9POAL</name>
<evidence type="ECO:0000256" key="1">
    <source>
        <dbReference type="SAM" id="SignalP"/>
    </source>
</evidence>
<feature type="chain" id="PRO_5032677748" evidence="1">
    <location>
        <begin position="18"/>
        <end position="70"/>
    </location>
</feature>
<keyword evidence="3" id="KW-1185">Reference proteome</keyword>
<evidence type="ECO:0000313" key="2">
    <source>
        <dbReference type="EMBL" id="KAF8779870.1"/>
    </source>
</evidence>
<reference evidence="2" key="1">
    <citation type="submission" date="2020-07" db="EMBL/GenBank/DDBJ databases">
        <title>Genome sequence and genetic diversity analysis of an under-domesticated orphan crop, white fonio (Digitaria exilis).</title>
        <authorList>
            <person name="Bennetzen J.L."/>
            <person name="Chen S."/>
            <person name="Ma X."/>
            <person name="Wang X."/>
            <person name="Yssel A.E.J."/>
            <person name="Chaluvadi S.R."/>
            <person name="Johnson M."/>
            <person name="Gangashetty P."/>
            <person name="Hamidou F."/>
            <person name="Sanogo M.D."/>
            <person name="Zwaenepoel A."/>
            <person name="Wallace J."/>
            <person name="Van De Peer Y."/>
            <person name="Van Deynze A."/>
        </authorList>
    </citation>
    <scope>NUCLEOTIDE SEQUENCE</scope>
    <source>
        <tissue evidence="2">Leaves</tissue>
    </source>
</reference>
<accession>A0A835FX76</accession>
<evidence type="ECO:0000313" key="3">
    <source>
        <dbReference type="Proteomes" id="UP000636709"/>
    </source>
</evidence>
<protein>
    <submittedName>
        <fullName evidence="2">Uncharacterized protein</fullName>
    </submittedName>
</protein>
<proteinExistence type="predicted"/>
<dbReference type="OrthoDB" id="676037at2759"/>
<keyword evidence="1" id="KW-0732">Signal</keyword>
<dbReference type="EMBL" id="JACEFO010000153">
    <property type="protein sequence ID" value="KAF8779870.1"/>
    <property type="molecule type" value="Genomic_DNA"/>
</dbReference>
<feature type="signal peptide" evidence="1">
    <location>
        <begin position="1"/>
        <end position="17"/>
    </location>
</feature>
<organism evidence="2 3">
    <name type="scientific">Digitaria exilis</name>
    <dbReference type="NCBI Taxonomy" id="1010633"/>
    <lineage>
        <taxon>Eukaryota</taxon>
        <taxon>Viridiplantae</taxon>
        <taxon>Streptophyta</taxon>
        <taxon>Embryophyta</taxon>
        <taxon>Tracheophyta</taxon>
        <taxon>Spermatophyta</taxon>
        <taxon>Magnoliopsida</taxon>
        <taxon>Liliopsida</taxon>
        <taxon>Poales</taxon>
        <taxon>Poaceae</taxon>
        <taxon>PACMAD clade</taxon>
        <taxon>Panicoideae</taxon>
        <taxon>Panicodae</taxon>
        <taxon>Paniceae</taxon>
        <taxon>Anthephorinae</taxon>
        <taxon>Digitaria</taxon>
    </lineage>
</organism>
<dbReference type="Proteomes" id="UP000636709">
    <property type="component" value="Unassembled WGS sequence"/>
</dbReference>
<sequence>MVGLAAICWAMWSPTEIICSISSFVSYWAELQQQADKEMLEAGADALKTMALKLHPQQASPANTGMVLLH</sequence>
<gene>
    <name evidence="2" type="ORF">HU200_002136</name>
</gene>
<dbReference type="AlphaFoldDB" id="A0A835FX76"/>
<comment type="caution">
    <text evidence="2">The sequence shown here is derived from an EMBL/GenBank/DDBJ whole genome shotgun (WGS) entry which is preliminary data.</text>
</comment>